<evidence type="ECO:0000259" key="5">
    <source>
        <dbReference type="PROSITE" id="PS50893"/>
    </source>
</evidence>
<comment type="caution">
    <text evidence="6">The sequence shown here is derived from an EMBL/GenBank/DDBJ whole genome shotgun (WGS) entry which is preliminary data.</text>
</comment>
<feature type="domain" description="ABC transporter" evidence="5">
    <location>
        <begin position="6"/>
        <end position="233"/>
    </location>
</feature>
<organism evidence="6 7">
    <name type="scientific">Janthinobacterium psychrotolerans</name>
    <dbReference type="NCBI Taxonomy" id="1747903"/>
    <lineage>
        <taxon>Bacteria</taxon>
        <taxon>Pseudomonadati</taxon>
        <taxon>Pseudomonadota</taxon>
        <taxon>Betaproteobacteria</taxon>
        <taxon>Burkholderiales</taxon>
        <taxon>Oxalobacteraceae</taxon>
        <taxon>Janthinobacterium</taxon>
    </lineage>
</organism>
<dbReference type="PANTHER" id="PTHR42939">
    <property type="entry name" value="ABC TRANSPORTER ATP-BINDING PROTEIN ALBC-RELATED"/>
    <property type="match status" value="1"/>
</dbReference>
<dbReference type="CDD" id="cd03230">
    <property type="entry name" value="ABC_DR_subfamily_A"/>
    <property type="match status" value="1"/>
</dbReference>
<keyword evidence="2" id="KW-0472">Membrane</keyword>
<dbReference type="GO" id="GO:0005524">
    <property type="term" value="F:ATP binding"/>
    <property type="evidence" value="ECO:0007669"/>
    <property type="project" value="UniProtKB-KW"/>
</dbReference>
<keyword evidence="4 6" id="KW-0067">ATP-binding</keyword>
<dbReference type="InterPro" id="IPR027417">
    <property type="entry name" value="P-loop_NTPase"/>
</dbReference>
<keyword evidence="2" id="KW-1003">Cell membrane</keyword>
<dbReference type="AlphaFoldDB" id="A0A1A7C0L1"/>
<evidence type="ECO:0000256" key="1">
    <source>
        <dbReference type="ARBA" id="ARBA00022448"/>
    </source>
</evidence>
<gene>
    <name evidence="6" type="ORF">ASR47_1005224</name>
</gene>
<dbReference type="GO" id="GO:0016887">
    <property type="term" value="F:ATP hydrolysis activity"/>
    <property type="evidence" value="ECO:0007669"/>
    <property type="project" value="InterPro"/>
</dbReference>
<dbReference type="InterPro" id="IPR051782">
    <property type="entry name" value="ABC_Transporter_VariousFunc"/>
</dbReference>
<dbReference type="RefSeq" id="WP_065309129.1">
    <property type="nucleotide sequence ID" value="NZ_LOCQ01000058.1"/>
</dbReference>
<dbReference type="PROSITE" id="PS50893">
    <property type="entry name" value="ABC_TRANSPORTER_2"/>
    <property type="match status" value="1"/>
</dbReference>
<evidence type="ECO:0000256" key="4">
    <source>
        <dbReference type="ARBA" id="ARBA00022840"/>
    </source>
</evidence>
<evidence type="ECO:0000256" key="3">
    <source>
        <dbReference type="ARBA" id="ARBA00022741"/>
    </source>
</evidence>
<dbReference type="Proteomes" id="UP000092713">
    <property type="component" value="Unassembled WGS sequence"/>
</dbReference>
<keyword evidence="3" id="KW-0547">Nucleotide-binding</keyword>
<dbReference type="PATRIC" id="fig|1747903.4.peg.1816"/>
<dbReference type="Gene3D" id="3.40.50.300">
    <property type="entry name" value="P-loop containing nucleotide triphosphate hydrolases"/>
    <property type="match status" value="1"/>
</dbReference>
<dbReference type="PANTHER" id="PTHR42939:SF1">
    <property type="entry name" value="ABC TRANSPORTER ATP-BINDING PROTEIN ALBC-RELATED"/>
    <property type="match status" value="1"/>
</dbReference>
<dbReference type="SMART" id="SM00382">
    <property type="entry name" value="AAA"/>
    <property type="match status" value="1"/>
</dbReference>
<evidence type="ECO:0000256" key="2">
    <source>
        <dbReference type="ARBA" id="ARBA00022475"/>
    </source>
</evidence>
<dbReference type="EMBL" id="LOCQ01000058">
    <property type="protein sequence ID" value="OBV38270.1"/>
    <property type="molecule type" value="Genomic_DNA"/>
</dbReference>
<dbReference type="PROSITE" id="PS00211">
    <property type="entry name" value="ABC_TRANSPORTER_1"/>
    <property type="match status" value="1"/>
</dbReference>
<dbReference type="InterPro" id="IPR003593">
    <property type="entry name" value="AAA+_ATPase"/>
</dbReference>
<dbReference type="STRING" id="1747903.ASR47_1005224"/>
<dbReference type="InterPro" id="IPR003439">
    <property type="entry name" value="ABC_transporter-like_ATP-bd"/>
</dbReference>
<evidence type="ECO:0000313" key="6">
    <source>
        <dbReference type="EMBL" id="OBV38270.1"/>
    </source>
</evidence>
<dbReference type="OrthoDB" id="9804819at2"/>
<dbReference type="Pfam" id="PF00005">
    <property type="entry name" value="ABC_tran"/>
    <property type="match status" value="1"/>
</dbReference>
<accession>A0A1A7C0L1</accession>
<dbReference type="InterPro" id="IPR017871">
    <property type="entry name" value="ABC_transporter-like_CS"/>
</dbReference>
<protein>
    <submittedName>
        <fullName evidence="6">ABC-2 type transport system ATP-binding protein</fullName>
    </submittedName>
</protein>
<dbReference type="SUPFAM" id="SSF52540">
    <property type="entry name" value="P-loop containing nucleoside triphosphate hydrolases"/>
    <property type="match status" value="1"/>
</dbReference>
<keyword evidence="7" id="KW-1185">Reference proteome</keyword>
<evidence type="ECO:0000313" key="7">
    <source>
        <dbReference type="Proteomes" id="UP000092713"/>
    </source>
</evidence>
<sequence>MSDCAIRYHNVHKQLKGNPVLRGVDLALKPGELFGLAGVNGAGKTTLLHCLFDFCTLDAGQISIFGQAHQHSASRAPLSFLPERFQAPYYLSGHDFLRYLLGLQQVAWDEGAARRACAALELAPEALRRQARSYSKGMMQKLGLAACLLSGKQQLVLDEPMSGLDPQARALFKQALRQLRTDGRGVLLTSHALLDIDELCDRMAILHEGRMVFVGTPAQCRQLHGGGPHASLEQAFLNCIHA</sequence>
<reference evidence="6 7" key="1">
    <citation type="submission" date="2016-04" db="EMBL/GenBank/DDBJ databases">
        <title>Draft genome sequence of Janthinobacterium psychrotolerans sp. nov., isolated from freshwater sediments in Denmark.</title>
        <authorList>
            <person name="Gong X."/>
            <person name="Skrivergaard S."/>
            <person name="Korsgaard B.S."/>
            <person name="Schreiber L."/>
            <person name="Marshall I.P."/>
            <person name="Finster K."/>
            <person name="Schramm A."/>
        </authorList>
    </citation>
    <scope>NUCLEOTIDE SEQUENCE [LARGE SCALE GENOMIC DNA]</scope>
    <source>
        <strain evidence="6 7">S3-2</strain>
    </source>
</reference>
<keyword evidence="1" id="KW-0813">Transport</keyword>
<proteinExistence type="predicted"/>
<name>A0A1A7C0L1_9BURK</name>